<dbReference type="Proteomes" id="UP000789901">
    <property type="component" value="Unassembled WGS sequence"/>
</dbReference>
<sequence>MLDSNLSSVNMNIEKTKHKFVSLLDNKLLIVIGTYSVSKEKVFWVGSALTNNPYEASIFDKNKA</sequence>
<reference evidence="1 2" key="1">
    <citation type="submission" date="2021-06" db="EMBL/GenBank/DDBJ databases">
        <authorList>
            <person name="Kallberg Y."/>
            <person name="Tangrot J."/>
            <person name="Rosling A."/>
        </authorList>
    </citation>
    <scope>NUCLEOTIDE SEQUENCE [LARGE SCALE GENOMIC DNA]</scope>
    <source>
        <strain evidence="1 2">120-4 pot B 10/14</strain>
    </source>
</reference>
<evidence type="ECO:0000313" key="1">
    <source>
        <dbReference type="EMBL" id="CAG8793919.1"/>
    </source>
</evidence>
<organism evidence="1 2">
    <name type="scientific">Gigaspora margarita</name>
    <dbReference type="NCBI Taxonomy" id="4874"/>
    <lineage>
        <taxon>Eukaryota</taxon>
        <taxon>Fungi</taxon>
        <taxon>Fungi incertae sedis</taxon>
        <taxon>Mucoromycota</taxon>
        <taxon>Glomeromycotina</taxon>
        <taxon>Glomeromycetes</taxon>
        <taxon>Diversisporales</taxon>
        <taxon>Gigasporaceae</taxon>
        <taxon>Gigaspora</taxon>
    </lineage>
</organism>
<keyword evidence="2" id="KW-1185">Reference proteome</keyword>
<gene>
    <name evidence="1" type="ORF">GMARGA_LOCUS21691</name>
</gene>
<comment type="caution">
    <text evidence="1">The sequence shown here is derived from an EMBL/GenBank/DDBJ whole genome shotgun (WGS) entry which is preliminary data.</text>
</comment>
<dbReference type="EMBL" id="CAJVQB010020244">
    <property type="protein sequence ID" value="CAG8793919.1"/>
    <property type="molecule type" value="Genomic_DNA"/>
</dbReference>
<evidence type="ECO:0000313" key="2">
    <source>
        <dbReference type="Proteomes" id="UP000789901"/>
    </source>
</evidence>
<protein>
    <submittedName>
        <fullName evidence="1">42864_t:CDS:1</fullName>
    </submittedName>
</protein>
<proteinExistence type="predicted"/>
<name>A0ABN7VR64_GIGMA</name>
<accession>A0ABN7VR64</accession>